<feature type="region of interest" description="Disordered" evidence="1">
    <location>
        <begin position="18"/>
        <end position="37"/>
    </location>
</feature>
<dbReference type="Proteomes" id="UP000598997">
    <property type="component" value="Unassembled WGS sequence"/>
</dbReference>
<evidence type="ECO:0000256" key="1">
    <source>
        <dbReference type="SAM" id="MobiDB-lite"/>
    </source>
</evidence>
<evidence type="ECO:0000313" key="4">
    <source>
        <dbReference type="Proteomes" id="UP000598997"/>
    </source>
</evidence>
<dbReference type="EMBL" id="BMIO01000004">
    <property type="protein sequence ID" value="GGD42768.1"/>
    <property type="molecule type" value="Genomic_DNA"/>
</dbReference>
<protein>
    <recommendedName>
        <fullName evidence="2">ABC-type uncharacterized transport system domain-containing protein</fullName>
    </recommendedName>
</protein>
<dbReference type="InterPro" id="IPR019196">
    <property type="entry name" value="ABC_transp_unknown"/>
</dbReference>
<gene>
    <name evidence="3" type="ORF">GCM10010989_16010</name>
</gene>
<feature type="domain" description="ABC-type uncharacterised transport system" evidence="2">
    <location>
        <begin position="70"/>
        <end position="159"/>
    </location>
</feature>
<keyword evidence="4" id="KW-1185">Reference proteome</keyword>
<name>A0A917DJ50_9SPHN</name>
<dbReference type="RefSeq" id="WP_066766291.1">
    <property type="nucleotide sequence ID" value="NZ_BMIO01000004.1"/>
</dbReference>
<evidence type="ECO:0000313" key="3">
    <source>
        <dbReference type="EMBL" id="GGD42768.1"/>
    </source>
</evidence>
<dbReference type="AlphaFoldDB" id="A0A917DJ50"/>
<proteinExistence type="predicted"/>
<dbReference type="Pfam" id="PF09822">
    <property type="entry name" value="ABC_transp_aux"/>
    <property type="match status" value="1"/>
</dbReference>
<accession>A0A917DJ50</accession>
<evidence type="ECO:0000259" key="2">
    <source>
        <dbReference type="Pfam" id="PF09822"/>
    </source>
</evidence>
<comment type="caution">
    <text evidence="3">The sequence shown here is derived from an EMBL/GenBank/DDBJ whole genome shotgun (WGS) entry which is preliminary data.</text>
</comment>
<feature type="compositionally biased region" description="Polar residues" evidence="1">
    <location>
        <begin position="26"/>
        <end position="35"/>
    </location>
</feature>
<dbReference type="PROSITE" id="PS51257">
    <property type="entry name" value="PROKAR_LIPOPROTEIN"/>
    <property type="match status" value="1"/>
</dbReference>
<organism evidence="3 4">
    <name type="scientific">Croceicoccus pelagius</name>
    <dbReference type="NCBI Taxonomy" id="1703341"/>
    <lineage>
        <taxon>Bacteria</taxon>
        <taxon>Pseudomonadati</taxon>
        <taxon>Pseudomonadota</taxon>
        <taxon>Alphaproteobacteria</taxon>
        <taxon>Sphingomonadales</taxon>
        <taxon>Erythrobacteraceae</taxon>
        <taxon>Croceicoccus</taxon>
    </lineage>
</organism>
<reference evidence="3 4" key="1">
    <citation type="journal article" date="2014" name="Int. J. Syst. Evol. Microbiol.">
        <title>Complete genome sequence of Corynebacterium casei LMG S-19264T (=DSM 44701T), isolated from a smear-ripened cheese.</title>
        <authorList>
            <consortium name="US DOE Joint Genome Institute (JGI-PGF)"/>
            <person name="Walter F."/>
            <person name="Albersmeier A."/>
            <person name="Kalinowski J."/>
            <person name="Ruckert C."/>
        </authorList>
    </citation>
    <scope>NUCLEOTIDE SEQUENCE [LARGE SCALE GENOMIC DNA]</scope>
    <source>
        <strain evidence="3 4">CGMCC 1.15358</strain>
    </source>
</reference>
<sequence>MKLTPVLAAFALVACSAQPDDPARSPNASETSTPVSEREELLLFTSLPIYWSEGGVGDMLSGNAQTHWARTALETRYDLKPLDTLTSLPESGVLLMAQPRALSGDENVALDNFVRGGGRVVLIVDPMLDVHSSYGFGDRRRPEAIAMLSPILGRWGLKLVHDGREAYAGQWKGRTFPVEEGGLFELTDTGHESRCHLDGEGLVARCNVGTGKIMLLADATFLADGDHAGEGGDALLLGLIEAAATPPKAP</sequence>
<dbReference type="OrthoDB" id="7390937at2"/>